<dbReference type="GO" id="GO:0005737">
    <property type="term" value="C:cytoplasm"/>
    <property type="evidence" value="ECO:0007669"/>
    <property type="project" value="UniProtKB-SubCell"/>
</dbReference>
<dbReference type="FunFam" id="3.30.70.3550:FF:000001">
    <property type="entry name" value="Leucyl/phenylalanyl-tRNA--protein transferase"/>
    <property type="match status" value="1"/>
</dbReference>
<dbReference type="EMBL" id="SLZY01000001">
    <property type="protein sequence ID" value="TCS73898.1"/>
    <property type="molecule type" value="Genomic_DNA"/>
</dbReference>
<dbReference type="InterPro" id="IPR016181">
    <property type="entry name" value="Acyl_CoA_acyltransferase"/>
</dbReference>
<sequence length="237" mass="26346">MIPWLAGAAPFPPLEAALREPNGLLAVGGDLSLERLLEAYARGIYPWFNPGEPIFWWSPDPRMVLYPDEFKVSRSLARRLKKPDYEIRVDTAFAEVMQGCAEPRAGQAGTWITSEMQAAYGRLHAAGYAHSVETWLDGRLVAGLYGVALGRAFFGESMFTRISDGSKLALAHLVRQLKRWGFGLIDCQMVTRHLASLGARPIARPEFRAQLDCLTAEPGRPGKWTFDHDLVARTAHP</sequence>
<dbReference type="InterPro" id="IPR042221">
    <property type="entry name" value="Leu/Phe-tRNA_Trfase_N"/>
</dbReference>
<dbReference type="Gene3D" id="3.30.70.3550">
    <property type="entry name" value="Leucyl/phenylalanyl-tRNA-protein transferase, N-terminal domain"/>
    <property type="match status" value="1"/>
</dbReference>
<reference evidence="16 17" key="1">
    <citation type="submission" date="2019-03" db="EMBL/GenBank/DDBJ databases">
        <title>Genomic Encyclopedia of Type Strains, Phase IV (KMG-IV): sequencing the most valuable type-strain genomes for metagenomic binning, comparative biology and taxonomic classification.</title>
        <authorList>
            <person name="Goeker M."/>
        </authorList>
    </citation>
    <scope>NUCLEOTIDE SEQUENCE [LARGE SCALE GENOMIC DNA]</scope>
    <source>
        <strain evidence="16 17">DSM 103923</strain>
    </source>
</reference>
<accession>A0A4R3JYP1</accession>
<comment type="subcellular location">
    <subcellularLocation>
        <location evidence="1 15">Cytoplasm</location>
    </subcellularLocation>
</comment>
<gene>
    <name evidence="15" type="primary">aat</name>
    <name evidence="16" type="ORF">EDC61_101120</name>
</gene>
<keyword evidence="2 15" id="KW-0963">Cytoplasm</keyword>
<evidence type="ECO:0000256" key="10">
    <source>
        <dbReference type="ARBA" id="ARBA00066767"/>
    </source>
</evidence>
<comment type="similarity">
    <text evidence="9 15">Belongs to the L/F-transferase family.</text>
</comment>
<dbReference type="Pfam" id="PF03588">
    <property type="entry name" value="Leu_Phe_trans"/>
    <property type="match status" value="1"/>
</dbReference>
<evidence type="ECO:0000256" key="8">
    <source>
        <dbReference type="ARBA" id="ARBA00054043"/>
    </source>
</evidence>
<comment type="catalytic activity">
    <reaction evidence="7 15">
        <text>N-terminal L-lysyl-[protein] + L-leucyl-tRNA(Leu) = N-terminal L-leucyl-L-lysyl-[protein] + tRNA(Leu) + H(+)</text>
        <dbReference type="Rhea" id="RHEA:12340"/>
        <dbReference type="Rhea" id="RHEA-COMP:9613"/>
        <dbReference type="Rhea" id="RHEA-COMP:9622"/>
        <dbReference type="Rhea" id="RHEA-COMP:12670"/>
        <dbReference type="Rhea" id="RHEA-COMP:12671"/>
        <dbReference type="ChEBI" id="CHEBI:15378"/>
        <dbReference type="ChEBI" id="CHEBI:65249"/>
        <dbReference type="ChEBI" id="CHEBI:78442"/>
        <dbReference type="ChEBI" id="CHEBI:78494"/>
        <dbReference type="ChEBI" id="CHEBI:133043"/>
        <dbReference type="EC" id="2.3.2.6"/>
    </reaction>
</comment>
<evidence type="ECO:0000256" key="15">
    <source>
        <dbReference type="HAMAP-Rule" id="MF_00688"/>
    </source>
</evidence>
<keyword evidence="3 15" id="KW-0808">Transferase</keyword>
<dbReference type="GO" id="GO:0030163">
    <property type="term" value="P:protein catabolic process"/>
    <property type="evidence" value="ECO:0007669"/>
    <property type="project" value="UniProtKB-UniRule"/>
</dbReference>
<dbReference type="Gene3D" id="3.40.630.70">
    <property type="entry name" value="Leucyl/phenylalanyl-tRNA-protein transferase, C-terminal domain"/>
    <property type="match status" value="1"/>
</dbReference>
<dbReference type="PANTHER" id="PTHR30098:SF2">
    <property type="entry name" value="LEUCYL_PHENYLALANYL-TRNA--PROTEIN TRANSFERASE"/>
    <property type="match status" value="1"/>
</dbReference>
<keyword evidence="4 15" id="KW-0012">Acyltransferase</keyword>
<evidence type="ECO:0000256" key="9">
    <source>
        <dbReference type="ARBA" id="ARBA00061535"/>
    </source>
</evidence>
<dbReference type="OrthoDB" id="9790282at2"/>
<comment type="caution">
    <text evidence="16">The sequence shown here is derived from an EMBL/GenBank/DDBJ whole genome shotgun (WGS) entry which is preliminary data.</text>
</comment>
<dbReference type="AlphaFoldDB" id="A0A4R3JYP1"/>
<protein>
    <recommendedName>
        <fullName evidence="11 15">Leucyl/phenylalanyl-tRNA--protein transferase</fullName>
        <ecNumber evidence="10 15">2.3.2.6</ecNumber>
    </recommendedName>
    <alternativeName>
        <fullName evidence="12 15">L/F-transferase</fullName>
    </alternativeName>
    <alternativeName>
        <fullName evidence="13 15">Leucyltransferase</fullName>
    </alternativeName>
    <alternativeName>
        <fullName evidence="14 15">Phenyalanyltransferase</fullName>
    </alternativeName>
</protein>
<evidence type="ECO:0000256" key="6">
    <source>
        <dbReference type="ARBA" id="ARBA00050652"/>
    </source>
</evidence>
<dbReference type="EC" id="2.3.2.6" evidence="10 15"/>
<evidence type="ECO:0000313" key="16">
    <source>
        <dbReference type="EMBL" id="TCS73898.1"/>
    </source>
</evidence>
<dbReference type="InterPro" id="IPR042203">
    <property type="entry name" value="Leu/Phe-tRNA_Trfase_C"/>
</dbReference>
<dbReference type="GO" id="GO:0008914">
    <property type="term" value="F:leucyl-tRNA--protein transferase activity"/>
    <property type="evidence" value="ECO:0007669"/>
    <property type="project" value="UniProtKB-UniRule"/>
</dbReference>
<evidence type="ECO:0000256" key="2">
    <source>
        <dbReference type="ARBA" id="ARBA00022490"/>
    </source>
</evidence>
<comment type="catalytic activity">
    <reaction evidence="6 15">
        <text>N-terminal L-arginyl-[protein] + L-leucyl-tRNA(Leu) = N-terminal L-leucyl-L-arginyl-[protein] + tRNA(Leu) + H(+)</text>
        <dbReference type="Rhea" id="RHEA:50416"/>
        <dbReference type="Rhea" id="RHEA-COMP:9613"/>
        <dbReference type="Rhea" id="RHEA-COMP:9622"/>
        <dbReference type="Rhea" id="RHEA-COMP:12672"/>
        <dbReference type="Rhea" id="RHEA-COMP:12673"/>
        <dbReference type="ChEBI" id="CHEBI:15378"/>
        <dbReference type="ChEBI" id="CHEBI:64719"/>
        <dbReference type="ChEBI" id="CHEBI:78442"/>
        <dbReference type="ChEBI" id="CHEBI:78494"/>
        <dbReference type="ChEBI" id="CHEBI:133044"/>
        <dbReference type="EC" id="2.3.2.6"/>
    </reaction>
</comment>
<dbReference type="NCBIfam" id="TIGR00667">
    <property type="entry name" value="aat"/>
    <property type="match status" value="1"/>
</dbReference>
<dbReference type="SUPFAM" id="SSF55729">
    <property type="entry name" value="Acyl-CoA N-acyltransferases (Nat)"/>
    <property type="match status" value="1"/>
</dbReference>
<dbReference type="PANTHER" id="PTHR30098">
    <property type="entry name" value="LEUCYL/PHENYLALANYL-TRNA--PROTEIN TRANSFERASE"/>
    <property type="match status" value="1"/>
</dbReference>
<evidence type="ECO:0000256" key="4">
    <source>
        <dbReference type="ARBA" id="ARBA00023315"/>
    </source>
</evidence>
<evidence type="ECO:0000256" key="12">
    <source>
        <dbReference type="ARBA" id="ARBA00077136"/>
    </source>
</evidence>
<evidence type="ECO:0000256" key="14">
    <source>
        <dbReference type="ARBA" id="ARBA00083640"/>
    </source>
</evidence>
<evidence type="ECO:0000256" key="11">
    <source>
        <dbReference type="ARBA" id="ARBA00074372"/>
    </source>
</evidence>
<keyword evidence="17" id="KW-1185">Reference proteome</keyword>
<evidence type="ECO:0000313" key="17">
    <source>
        <dbReference type="Proteomes" id="UP000295135"/>
    </source>
</evidence>
<dbReference type="HAMAP" id="MF_00688">
    <property type="entry name" value="Leu_Phe_trans"/>
    <property type="match status" value="1"/>
</dbReference>
<evidence type="ECO:0000256" key="7">
    <source>
        <dbReference type="ARBA" id="ARBA00051538"/>
    </source>
</evidence>
<dbReference type="RefSeq" id="WP_126459641.1">
    <property type="nucleotide sequence ID" value="NZ_AP018721.1"/>
</dbReference>
<dbReference type="FunFam" id="3.40.630.70:FF:000001">
    <property type="entry name" value="Leucyl/phenylalanyl-tRNA--protein transferase"/>
    <property type="match status" value="1"/>
</dbReference>
<comment type="catalytic activity">
    <reaction evidence="5 15">
        <text>L-phenylalanyl-tRNA(Phe) + an N-terminal L-alpha-aminoacyl-[protein] = an N-terminal L-phenylalanyl-L-alpha-aminoacyl-[protein] + tRNA(Phe)</text>
        <dbReference type="Rhea" id="RHEA:43632"/>
        <dbReference type="Rhea" id="RHEA-COMP:9668"/>
        <dbReference type="Rhea" id="RHEA-COMP:9699"/>
        <dbReference type="Rhea" id="RHEA-COMP:10636"/>
        <dbReference type="Rhea" id="RHEA-COMP:10637"/>
        <dbReference type="ChEBI" id="CHEBI:78442"/>
        <dbReference type="ChEBI" id="CHEBI:78531"/>
        <dbReference type="ChEBI" id="CHEBI:78597"/>
        <dbReference type="ChEBI" id="CHEBI:83561"/>
        <dbReference type="EC" id="2.3.2.6"/>
    </reaction>
</comment>
<evidence type="ECO:0000256" key="1">
    <source>
        <dbReference type="ARBA" id="ARBA00004496"/>
    </source>
</evidence>
<evidence type="ECO:0000256" key="13">
    <source>
        <dbReference type="ARBA" id="ARBA00077165"/>
    </source>
</evidence>
<comment type="function">
    <text evidence="8 15">Functions in the N-end rule pathway of protein degradation where it conjugates Leu, Phe and, less efficiently, Met from aminoacyl-tRNAs to the N-termini of proteins containing an N-terminal arginine or lysine.</text>
</comment>
<evidence type="ECO:0000256" key="3">
    <source>
        <dbReference type="ARBA" id="ARBA00022679"/>
    </source>
</evidence>
<dbReference type="InterPro" id="IPR004616">
    <property type="entry name" value="Leu/Phe-tRNA_Trfase"/>
</dbReference>
<organism evidence="16 17">
    <name type="scientific">Sulfuritortus calidifontis</name>
    <dbReference type="NCBI Taxonomy" id="1914471"/>
    <lineage>
        <taxon>Bacteria</taxon>
        <taxon>Pseudomonadati</taxon>
        <taxon>Pseudomonadota</taxon>
        <taxon>Betaproteobacteria</taxon>
        <taxon>Nitrosomonadales</taxon>
        <taxon>Thiobacillaceae</taxon>
        <taxon>Sulfuritortus</taxon>
    </lineage>
</organism>
<dbReference type="Proteomes" id="UP000295135">
    <property type="component" value="Unassembled WGS sequence"/>
</dbReference>
<name>A0A4R3JYP1_9PROT</name>
<evidence type="ECO:0000256" key="5">
    <source>
        <dbReference type="ARBA" id="ARBA00050607"/>
    </source>
</evidence>
<proteinExistence type="inferred from homology"/>